<dbReference type="GO" id="GO:0004540">
    <property type="term" value="F:RNA nuclease activity"/>
    <property type="evidence" value="ECO:0007669"/>
    <property type="project" value="InterPro"/>
</dbReference>
<dbReference type="InterPro" id="IPR001900">
    <property type="entry name" value="RNase_II/R"/>
</dbReference>
<sequence length="464" mass="50196">MKALADPGSVLSDGLARIRVEMQLPASFPPEVIAAAEAAAKRAPSEHVDRTDQPFVTLDPASSTDLDQAFAIEASGNDLLLHYAIADVGWFVRDGDLIDMEAWARGTSQYLPDGKISLYPAILSEQAASLLPDGLRPAVIFTVRLDPQGSAQLDGAERAIIKSRAKLAYETAREADLPPLLPEFARRACIAEDKRGAARVDVPQQEVVRGADGYFHLRFRPRAIAEDRNAMLSLSTNIAIGQVLLAHHTGLFRTMDAPDERVVKRLRNTARAYGLSWPAQASLAQFQRTLDPNKPREAAFGAAVHRAGNGARYDSYQAGVIPWHVAVAATYAHATAPLRRLADRYVVDATLAIANGRPVPDETAAAFARLSKIMARADALGGRIDRAAIDLAEVALLQGREGETFPAIITDIDERGARIQLRAMPVVSRIDAPGKMPGDAVTVRLDATDLAHRTSQFSVVHQDH</sequence>
<feature type="domain" description="RNB" evidence="1">
    <location>
        <begin position="47"/>
        <end position="356"/>
    </location>
</feature>
<dbReference type="InterPro" id="IPR012340">
    <property type="entry name" value="NA-bd_OB-fold"/>
</dbReference>
<dbReference type="SMART" id="SM00955">
    <property type="entry name" value="RNB"/>
    <property type="match status" value="1"/>
</dbReference>
<dbReference type="GO" id="GO:0006402">
    <property type="term" value="P:mRNA catabolic process"/>
    <property type="evidence" value="ECO:0007669"/>
    <property type="project" value="TreeGrafter"/>
</dbReference>
<dbReference type="EMBL" id="JAHGAW010000003">
    <property type="protein sequence ID" value="MBT2186430.1"/>
    <property type="molecule type" value="Genomic_DNA"/>
</dbReference>
<dbReference type="Pfam" id="PF18614">
    <property type="entry name" value="RNase_II_C_S1"/>
    <property type="match status" value="1"/>
</dbReference>
<comment type="caution">
    <text evidence="2">The sequence shown here is derived from an EMBL/GenBank/DDBJ whole genome shotgun (WGS) entry which is preliminary data.</text>
</comment>
<organism evidence="2 3">
    <name type="scientific">Sphingobium nicotianae</name>
    <dbReference type="NCBI Taxonomy" id="2782607"/>
    <lineage>
        <taxon>Bacteria</taxon>
        <taxon>Pseudomonadati</taxon>
        <taxon>Pseudomonadota</taxon>
        <taxon>Alphaproteobacteria</taxon>
        <taxon>Sphingomonadales</taxon>
        <taxon>Sphingomonadaceae</taxon>
        <taxon>Sphingobium</taxon>
    </lineage>
</organism>
<dbReference type="AlphaFoldDB" id="A0A9X1DAH0"/>
<proteinExistence type="predicted"/>
<evidence type="ECO:0000313" key="3">
    <source>
        <dbReference type="Proteomes" id="UP001138757"/>
    </source>
</evidence>
<keyword evidence="3" id="KW-1185">Reference proteome</keyword>
<protein>
    <submittedName>
        <fullName evidence="2">RNB domain-containing ribonuclease</fullName>
    </submittedName>
</protein>
<dbReference type="Pfam" id="PF00773">
    <property type="entry name" value="RNB"/>
    <property type="match status" value="1"/>
</dbReference>
<dbReference type="InterPro" id="IPR050180">
    <property type="entry name" value="RNR_Ribonuclease"/>
</dbReference>
<gene>
    <name evidence="2" type="ORF">KK488_05655</name>
</gene>
<dbReference type="PANTHER" id="PTHR23355">
    <property type="entry name" value="RIBONUCLEASE"/>
    <property type="match status" value="1"/>
</dbReference>
<dbReference type="RefSeq" id="WP_214622170.1">
    <property type="nucleotide sequence ID" value="NZ_JAHGAW010000003.1"/>
</dbReference>
<name>A0A9X1DAH0_9SPHN</name>
<dbReference type="PANTHER" id="PTHR23355:SF9">
    <property type="entry name" value="DIS3-LIKE EXONUCLEASE 2"/>
    <property type="match status" value="1"/>
</dbReference>
<dbReference type="GO" id="GO:0003723">
    <property type="term" value="F:RNA binding"/>
    <property type="evidence" value="ECO:0007669"/>
    <property type="project" value="InterPro"/>
</dbReference>
<dbReference type="InterPro" id="IPR040596">
    <property type="entry name" value="RNase_II_C_S1"/>
</dbReference>
<evidence type="ECO:0000259" key="1">
    <source>
        <dbReference type="SMART" id="SM00955"/>
    </source>
</evidence>
<dbReference type="SUPFAM" id="SSF50249">
    <property type="entry name" value="Nucleic acid-binding proteins"/>
    <property type="match status" value="1"/>
</dbReference>
<evidence type="ECO:0000313" key="2">
    <source>
        <dbReference type="EMBL" id="MBT2186430.1"/>
    </source>
</evidence>
<reference evidence="2" key="1">
    <citation type="submission" date="2021-05" db="EMBL/GenBank/DDBJ databases">
        <title>Genome of Sphingobium sp. strain.</title>
        <authorList>
            <person name="Fan R."/>
        </authorList>
    </citation>
    <scope>NUCLEOTIDE SEQUENCE</scope>
    <source>
        <strain evidence="2">H33</strain>
    </source>
</reference>
<dbReference type="Proteomes" id="UP001138757">
    <property type="component" value="Unassembled WGS sequence"/>
</dbReference>
<accession>A0A9X1DAH0</accession>